<accession>A0ABS6H6L5</accession>
<dbReference type="Pfam" id="PF13274">
    <property type="entry name" value="SocA_Panacea"/>
    <property type="match status" value="1"/>
</dbReference>
<gene>
    <name evidence="2" type="ORF">JJQ90_04725</name>
</gene>
<evidence type="ECO:0000313" key="2">
    <source>
        <dbReference type="EMBL" id="MBU8542995.1"/>
    </source>
</evidence>
<name>A0ABS6H6L5_9PROT</name>
<feature type="domain" description="Antitoxin SocA-like Panacea" evidence="1">
    <location>
        <begin position="25"/>
        <end position="118"/>
    </location>
</feature>
<evidence type="ECO:0000259" key="1">
    <source>
        <dbReference type="Pfam" id="PF13274"/>
    </source>
</evidence>
<protein>
    <submittedName>
        <fullName evidence="2">SocA family protein</fullName>
    </submittedName>
</protein>
<proteinExistence type="predicted"/>
<sequence>MTISTPAAAKAVCEMRDWQVSNLALQKILYVAQMVHLGRFGAPLVPESFEAWDYGPVIPSLYRQVRMFGAQPIKDVFYDARPLPEGAEKATLNEVVPFLAPFTPGQLVNLTHWQNGAWAKVYRPSTRGIIIPNEAIADEFRARQQST</sequence>
<dbReference type="EMBL" id="JAERQM010000001">
    <property type="protein sequence ID" value="MBU8542995.1"/>
    <property type="molecule type" value="Genomic_DNA"/>
</dbReference>
<comment type="caution">
    <text evidence="2">The sequence shown here is derived from an EMBL/GenBank/DDBJ whole genome shotgun (WGS) entry which is preliminary data.</text>
</comment>
<dbReference type="RefSeq" id="WP_216873286.1">
    <property type="nucleotide sequence ID" value="NZ_JAERQM010000001.1"/>
</dbReference>
<dbReference type="Proteomes" id="UP000689967">
    <property type="component" value="Unassembled WGS sequence"/>
</dbReference>
<dbReference type="InterPro" id="IPR025272">
    <property type="entry name" value="SocA_Panacea"/>
</dbReference>
<reference evidence="2 3" key="1">
    <citation type="submission" date="2021-01" db="EMBL/GenBank/DDBJ databases">
        <title>Roseomonas sp. nov, a bacterium isolated from an oil production mixture in Yumen Oilfield.</title>
        <authorList>
            <person name="Wu D."/>
        </authorList>
    </citation>
    <scope>NUCLEOTIDE SEQUENCE [LARGE SCALE GENOMIC DNA]</scope>
    <source>
        <strain evidence="2 3">ROY-5-3</strain>
    </source>
</reference>
<keyword evidence="3" id="KW-1185">Reference proteome</keyword>
<organism evidence="2 3">
    <name type="scientific">Falsiroseomonas oleicola</name>
    <dbReference type="NCBI Taxonomy" id="2801474"/>
    <lineage>
        <taxon>Bacteria</taxon>
        <taxon>Pseudomonadati</taxon>
        <taxon>Pseudomonadota</taxon>
        <taxon>Alphaproteobacteria</taxon>
        <taxon>Acetobacterales</taxon>
        <taxon>Roseomonadaceae</taxon>
        <taxon>Falsiroseomonas</taxon>
    </lineage>
</organism>
<evidence type="ECO:0000313" key="3">
    <source>
        <dbReference type="Proteomes" id="UP000689967"/>
    </source>
</evidence>